<keyword evidence="2" id="KW-0694">RNA-binding</keyword>
<dbReference type="Pfam" id="PF01479">
    <property type="entry name" value="S4"/>
    <property type="match status" value="1"/>
</dbReference>
<dbReference type="EMBL" id="VSSQ01016473">
    <property type="protein sequence ID" value="MPM57844.1"/>
    <property type="molecule type" value="Genomic_DNA"/>
</dbReference>
<dbReference type="PIRSF" id="PIRSF016821">
    <property type="entry name" value="HSP15"/>
    <property type="match status" value="1"/>
</dbReference>
<proteinExistence type="inferred from homology"/>
<accession>A0A645B821</accession>
<dbReference type="InterPro" id="IPR025708">
    <property type="entry name" value="HSP15"/>
</dbReference>
<dbReference type="GO" id="GO:0003677">
    <property type="term" value="F:DNA binding"/>
    <property type="evidence" value="ECO:0007669"/>
    <property type="project" value="UniProtKB-KW"/>
</dbReference>
<dbReference type="AlphaFoldDB" id="A0A645B821"/>
<keyword evidence="5" id="KW-0346">Stress response</keyword>
<dbReference type="SUPFAM" id="SSF55174">
    <property type="entry name" value="Alpha-L RNA-binding motif"/>
    <property type="match status" value="1"/>
</dbReference>
<name>A0A645B821_9ZZZZ</name>
<dbReference type="GO" id="GO:0003727">
    <property type="term" value="F:single-stranded RNA binding"/>
    <property type="evidence" value="ECO:0007669"/>
    <property type="project" value="InterPro"/>
</dbReference>
<comment type="similarity">
    <text evidence="1">Belongs to the HSP15 family.</text>
</comment>
<feature type="domain" description="RNA-binding S4" evidence="4">
    <location>
        <begin position="7"/>
        <end position="70"/>
    </location>
</feature>
<evidence type="ECO:0000313" key="5">
    <source>
        <dbReference type="EMBL" id="MPM57844.1"/>
    </source>
</evidence>
<dbReference type="GO" id="GO:0034605">
    <property type="term" value="P:cellular response to heat"/>
    <property type="evidence" value="ECO:0007669"/>
    <property type="project" value="InterPro"/>
</dbReference>
<dbReference type="InterPro" id="IPR036986">
    <property type="entry name" value="S4_RNA-bd_sf"/>
</dbReference>
<dbReference type="Gene3D" id="3.10.290.10">
    <property type="entry name" value="RNA-binding S4 domain"/>
    <property type="match status" value="1"/>
</dbReference>
<evidence type="ECO:0000256" key="1">
    <source>
        <dbReference type="ARBA" id="ARBA00008396"/>
    </source>
</evidence>
<comment type="caution">
    <text evidence="5">The sequence shown here is derived from an EMBL/GenBank/DDBJ whole genome shotgun (WGS) entry which is preliminary data.</text>
</comment>
<evidence type="ECO:0000259" key="4">
    <source>
        <dbReference type="SMART" id="SM00363"/>
    </source>
</evidence>
<dbReference type="SMART" id="SM00363">
    <property type="entry name" value="S4"/>
    <property type="match status" value="1"/>
</dbReference>
<organism evidence="5">
    <name type="scientific">bioreactor metagenome</name>
    <dbReference type="NCBI Taxonomy" id="1076179"/>
    <lineage>
        <taxon>unclassified sequences</taxon>
        <taxon>metagenomes</taxon>
        <taxon>ecological metagenomes</taxon>
    </lineage>
</organism>
<keyword evidence="3" id="KW-0238">DNA-binding</keyword>
<dbReference type="GO" id="GO:0043023">
    <property type="term" value="F:ribosomal large subunit binding"/>
    <property type="evidence" value="ECO:0007669"/>
    <property type="project" value="InterPro"/>
</dbReference>
<gene>
    <name evidence="5" type="primary">hslR_9</name>
    <name evidence="5" type="ORF">SDC9_104668</name>
</gene>
<dbReference type="InterPro" id="IPR002942">
    <property type="entry name" value="S4_RNA-bd"/>
</dbReference>
<evidence type="ECO:0000256" key="3">
    <source>
        <dbReference type="ARBA" id="ARBA00023125"/>
    </source>
</evidence>
<evidence type="ECO:0000256" key="2">
    <source>
        <dbReference type="ARBA" id="ARBA00022884"/>
    </source>
</evidence>
<protein>
    <submittedName>
        <fullName evidence="5">Heat shock protein 15</fullName>
    </submittedName>
</protein>
<reference evidence="5" key="1">
    <citation type="submission" date="2019-08" db="EMBL/GenBank/DDBJ databases">
        <authorList>
            <person name="Kucharzyk K."/>
            <person name="Murdoch R.W."/>
            <person name="Higgins S."/>
            <person name="Loffler F."/>
        </authorList>
    </citation>
    <scope>NUCLEOTIDE SEQUENCE</scope>
</reference>
<dbReference type="PROSITE" id="PS50889">
    <property type="entry name" value="S4"/>
    <property type="match status" value="1"/>
</dbReference>
<dbReference type="CDD" id="cd00165">
    <property type="entry name" value="S4"/>
    <property type="match status" value="1"/>
</dbReference>
<sequence length="137" mass="15827">MAEITSVRADKFLWAVRIYKTRSDAADACKSGRVFVNGAEAKPSRDLKVKDKLRVRKGFINFEFIIEALIDRRQPAKTVELYLTNITPQEELDKLNAPRETVFLSRDRGTGRPTKKERRDMDSLLDTFFDLSDEELD</sequence>